<comment type="subcellular location">
    <subcellularLocation>
        <location evidence="1 9">Cell inner membrane</location>
        <topology evidence="1 9">Single-pass membrane protein</topology>
    </subcellularLocation>
</comment>
<dbReference type="NCBIfam" id="TIGR01843">
    <property type="entry name" value="type_I_hlyD"/>
    <property type="match status" value="1"/>
</dbReference>
<dbReference type="GO" id="GO:0015031">
    <property type="term" value="P:protein transport"/>
    <property type="evidence" value="ECO:0007669"/>
    <property type="project" value="InterPro"/>
</dbReference>
<dbReference type="STRING" id="1867952.MTBPR1_10053"/>
<keyword evidence="3 9" id="KW-0813">Transport</keyword>
<dbReference type="PRINTS" id="PR01490">
    <property type="entry name" value="RTXTOXIND"/>
</dbReference>
<dbReference type="InterPro" id="IPR058982">
    <property type="entry name" value="Beta-barrel_AprE"/>
</dbReference>
<dbReference type="RefSeq" id="WP_083222800.1">
    <property type="nucleotide sequence ID" value="NZ_FLYE01000001.1"/>
</dbReference>
<dbReference type="EMBL" id="FLYE01000001">
    <property type="protein sequence ID" value="SCA54806.1"/>
    <property type="molecule type" value="Genomic_DNA"/>
</dbReference>
<name>A0A1C3RBZ5_9PROT</name>
<evidence type="ECO:0000256" key="8">
    <source>
        <dbReference type="ARBA" id="ARBA00023136"/>
    </source>
</evidence>
<protein>
    <recommendedName>
        <fullName evidence="9">Membrane fusion protein (MFP) family protein</fullName>
    </recommendedName>
</protein>
<dbReference type="PANTHER" id="PTHR30386">
    <property type="entry name" value="MEMBRANE FUSION SUBUNIT OF EMRAB-TOLC MULTIDRUG EFFLUX PUMP"/>
    <property type="match status" value="1"/>
</dbReference>
<evidence type="ECO:0000256" key="1">
    <source>
        <dbReference type="ARBA" id="ARBA00004377"/>
    </source>
</evidence>
<keyword evidence="5 9" id="KW-0997">Cell inner membrane</keyword>
<proteinExistence type="inferred from homology"/>
<evidence type="ECO:0000256" key="3">
    <source>
        <dbReference type="ARBA" id="ARBA00022448"/>
    </source>
</evidence>
<dbReference type="Pfam" id="PF26002">
    <property type="entry name" value="Beta-barrel_AprE"/>
    <property type="match status" value="1"/>
</dbReference>
<keyword evidence="10" id="KW-0175">Coiled coil</keyword>
<dbReference type="InterPro" id="IPR010129">
    <property type="entry name" value="T1SS_HlyD"/>
</dbReference>
<dbReference type="Pfam" id="PF25994">
    <property type="entry name" value="HH_AprE"/>
    <property type="match status" value="1"/>
</dbReference>
<gene>
    <name evidence="13" type="ORF">MTBPR1_10053</name>
</gene>
<feature type="domain" description="AprE-like beta-barrel" evidence="12">
    <location>
        <begin position="349"/>
        <end position="438"/>
    </location>
</feature>
<evidence type="ECO:0000256" key="4">
    <source>
        <dbReference type="ARBA" id="ARBA00022475"/>
    </source>
</evidence>
<keyword evidence="14" id="KW-1185">Reference proteome</keyword>
<feature type="domain" description="AprE-like long alpha-helical hairpin" evidence="11">
    <location>
        <begin position="126"/>
        <end position="307"/>
    </location>
</feature>
<accession>A0A1C3RBZ5</accession>
<reference evidence="13 14" key="1">
    <citation type="submission" date="2016-07" db="EMBL/GenBank/DDBJ databases">
        <authorList>
            <person name="Lefevre C.T."/>
        </authorList>
    </citation>
    <scope>NUCLEOTIDE SEQUENCE [LARGE SCALE GENOMIC DNA]</scope>
    <source>
        <strain evidence="13">PR1</strain>
    </source>
</reference>
<evidence type="ECO:0000256" key="2">
    <source>
        <dbReference type="ARBA" id="ARBA00009477"/>
    </source>
</evidence>
<dbReference type="Gene3D" id="2.40.50.100">
    <property type="match status" value="1"/>
</dbReference>
<dbReference type="InterPro" id="IPR050739">
    <property type="entry name" value="MFP"/>
</dbReference>
<keyword evidence="4 9" id="KW-1003">Cell membrane</keyword>
<sequence length="461" mass="51410">MSGKELTTTKKDDEDDRIVHPVTFKIGSRQTRYLAQSVVLEEAGTSSLIRAGMMTVGLVIIAFVAWSYFTEVDEVSISFGEVIPSGQIQTVQHLEGGIVSEILVDEGQIVEADDILIRLDPAAAYSERAQMKARRASLLLKAERLRAVGLDRQPDFSIVAKEYGDMVKDQETIYHVQTGSQDSSRQVLLNQIEQTSTELDVLDEQESTLRQHLSIVEDELRMREKLYKQGLTSKVVYLDLKREANQSRGDVNKVVQERLKALEAHEEAKNRLAQDVAKAKEEALQEMGTVTSELAQVREAIAKLEDRVERLEVRAPVRGIIKGLQATTIGGVLAPGATISEIVPLDKELIVETKITTRDIGHMRIGQPVTVKITSFDFARYGGITGELSTISATTFMNEKEEPYYKGQIVLDRSYVGYDPESNRIMPGMTVQADVTTGKKTLLQYLLKPVYSSVSEAFRER</sequence>
<evidence type="ECO:0000259" key="12">
    <source>
        <dbReference type="Pfam" id="PF26002"/>
    </source>
</evidence>
<dbReference type="Gene3D" id="2.40.30.170">
    <property type="match status" value="1"/>
</dbReference>
<dbReference type="OrthoDB" id="9810980at2"/>
<dbReference type="AlphaFoldDB" id="A0A1C3RBZ5"/>
<evidence type="ECO:0000256" key="10">
    <source>
        <dbReference type="SAM" id="Coils"/>
    </source>
</evidence>
<dbReference type="Proteomes" id="UP000231658">
    <property type="component" value="Unassembled WGS sequence"/>
</dbReference>
<keyword evidence="7 9" id="KW-1133">Transmembrane helix</keyword>
<evidence type="ECO:0000256" key="9">
    <source>
        <dbReference type="RuleBase" id="RU365093"/>
    </source>
</evidence>
<feature type="transmembrane region" description="Helical" evidence="9">
    <location>
        <begin position="48"/>
        <end position="69"/>
    </location>
</feature>
<evidence type="ECO:0000256" key="7">
    <source>
        <dbReference type="ARBA" id="ARBA00022989"/>
    </source>
</evidence>
<evidence type="ECO:0000256" key="6">
    <source>
        <dbReference type="ARBA" id="ARBA00022692"/>
    </source>
</evidence>
<keyword evidence="8 9" id="KW-0472">Membrane</keyword>
<dbReference type="InterPro" id="IPR058781">
    <property type="entry name" value="HH_AprE-like"/>
</dbReference>
<dbReference type="PANTHER" id="PTHR30386:SF26">
    <property type="entry name" value="TRANSPORT PROTEIN COMB"/>
    <property type="match status" value="1"/>
</dbReference>
<comment type="similarity">
    <text evidence="2 9">Belongs to the membrane fusion protein (MFP) (TC 8.A.1) family.</text>
</comment>
<feature type="coiled-coil region" evidence="10">
    <location>
        <begin position="262"/>
        <end position="314"/>
    </location>
</feature>
<evidence type="ECO:0000313" key="13">
    <source>
        <dbReference type="EMBL" id="SCA54806.1"/>
    </source>
</evidence>
<evidence type="ECO:0000259" key="11">
    <source>
        <dbReference type="Pfam" id="PF25994"/>
    </source>
</evidence>
<evidence type="ECO:0000256" key="5">
    <source>
        <dbReference type="ARBA" id="ARBA00022519"/>
    </source>
</evidence>
<organism evidence="13 14">
    <name type="scientific">Candidatus Terasakiella magnetica</name>
    <dbReference type="NCBI Taxonomy" id="1867952"/>
    <lineage>
        <taxon>Bacteria</taxon>
        <taxon>Pseudomonadati</taxon>
        <taxon>Pseudomonadota</taxon>
        <taxon>Alphaproteobacteria</taxon>
        <taxon>Rhodospirillales</taxon>
        <taxon>Terasakiellaceae</taxon>
        <taxon>Terasakiella</taxon>
    </lineage>
</organism>
<dbReference type="GO" id="GO:0005886">
    <property type="term" value="C:plasma membrane"/>
    <property type="evidence" value="ECO:0007669"/>
    <property type="project" value="UniProtKB-SubCell"/>
</dbReference>
<evidence type="ECO:0000313" key="14">
    <source>
        <dbReference type="Proteomes" id="UP000231658"/>
    </source>
</evidence>
<keyword evidence="6 9" id="KW-0812">Transmembrane</keyword>